<reference evidence="2" key="1">
    <citation type="submission" date="2014-09" db="EMBL/GenBank/DDBJ databases">
        <title>Genome sequence of the luminous mushroom Mycena chlorophos for searching fungal bioluminescence genes.</title>
        <authorList>
            <person name="Tanaka Y."/>
            <person name="Kasuga D."/>
            <person name="Oba Y."/>
            <person name="Hase S."/>
            <person name="Sato K."/>
            <person name="Oba Y."/>
            <person name="Sakakibara Y."/>
        </authorList>
    </citation>
    <scope>NUCLEOTIDE SEQUENCE</scope>
</reference>
<sequence length="132" mass="13907">MVSSRHSFRSFASGHPALPSSHSAQPQTSWATDVLVAPAAGTRKTVARGAHAAERALGRIQLSSRSSEGVPSDSKYSASSPASTTDNQHVVRYRYNDLVICVAGLLVKPLSLPSCSIAPKGLHCRTTTAIHT</sequence>
<dbReference type="Proteomes" id="UP000815677">
    <property type="component" value="Unassembled WGS sequence"/>
</dbReference>
<feature type="compositionally biased region" description="Low complexity" evidence="1">
    <location>
        <begin position="71"/>
        <end position="83"/>
    </location>
</feature>
<evidence type="ECO:0000313" key="3">
    <source>
        <dbReference type="Proteomes" id="UP000815677"/>
    </source>
</evidence>
<feature type="region of interest" description="Disordered" evidence="1">
    <location>
        <begin position="1"/>
        <end position="26"/>
    </location>
</feature>
<organism evidence="2 3">
    <name type="scientific">Mycena chlorophos</name>
    <name type="common">Agaric fungus</name>
    <name type="synonym">Agaricus chlorophos</name>
    <dbReference type="NCBI Taxonomy" id="658473"/>
    <lineage>
        <taxon>Eukaryota</taxon>
        <taxon>Fungi</taxon>
        <taxon>Dikarya</taxon>
        <taxon>Basidiomycota</taxon>
        <taxon>Agaricomycotina</taxon>
        <taxon>Agaricomycetes</taxon>
        <taxon>Agaricomycetidae</taxon>
        <taxon>Agaricales</taxon>
        <taxon>Marasmiineae</taxon>
        <taxon>Mycenaceae</taxon>
        <taxon>Mycena</taxon>
    </lineage>
</organism>
<evidence type="ECO:0000313" key="2">
    <source>
        <dbReference type="EMBL" id="GAT47011.1"/>
    </source>
</evidence>
<gene>
    <name evidence="2" type="ORF">MCHLO_04501</name>
</gene>
<accession>A0ABQ0L7D9</accession>
<keyword evidence="3" id="KW-1185">Reference proteome</keyword>
<name>A0ABQ0L7D9_MYCCL</name>
<evidence type="ECO:0000256" key="1">
    <source>
        <dbReference type="SAM" id="MobiDB-lite"/>
    </source>
</evidence>
<dbReference type="EMBL" id="DF843033">
    <property type="protein sequence ID" value="GAT47011.1"/>
    <property type="molecule type" value="Genomic_DNA"/>
</dbReference>
<proteinExistence type="predicted"/>
<protein>
    <submittedName>
        <fullName evidence="2">Uncharacterized protein</fullName>
    </submittedName>
</protein>
<feature type="region of interest" description="Disordered" evidence="1">
    <location>
        <begin position="57"/>
        <end position="87"/>
    </location>
</feature>